<reference evidence="1" key="1">
    <citation type="journal article" date="2015" name="Nature">
        <title>Complex archaea that bridge the gap between prokaryotes and eukaryotes.</title>
        <authorList>
            <person name="Spang A."/>
            <person name="Saw J.H."/>
            <person name="Jorgensen S.L."/>
            <person name="Zaremba-Niedzwiedzka K."/>
            <person name="Martijn J."/>
            <person name="Lind A.E."/>
            <person name="van Eijk R."/>
            <person name="Schleper C."/>
            <person name="Guy L."/>
            <person name="Ettema T.J."/>
        </authorList>
    </citation>
    <scope>NUCLEOTIDE SEQUENCE</scope>
</reference>
<dbReference type="EMBL" id="LAZR01009720">
    <property type="protein sequence ID" value="KKM70973.1"/>
    <property type="molecule type" value="Genomic_DNA"/>
</dbReference>
<proteinExistence type="predicted"/>
<accession>A0A0F9JMV7</accession>
<protein>
    <submittedName>
        <fullName evidence="1">Uncharacterized protein</fullName>
    </submittedName>
</protein>
<name>A0A0F9JMV7_9ZZZZ</name>
<dbReference type="AlphaFoldDB" id="A0A0F9JMV7"/>
<gene>
    <name evidence="1" type="ORF">LCGC14_1435390</name>
</gene>
<evidence type="ECO:0000313" key="1">
    <source>
        <dbReference type="EMBL" id="KKM70973.1"/>
    </source>
</evidence>
<sequence>MGTLTKVADVLADVTGRAGDVAPEEGSEAQDAISAILTCLAVKLGDEDGPSFLRMYARACEREDTNPSGSWLQLKFSSRWPIRETHNGRTK</sequence>
<organism evidence="1">
    <name type="scientific">marine sediment metagenome</name>
    <dbReference type="NCBI Taxonomy" id="412755"/>
    <lineage>
        <taxon>unclassified sequences</taxon>
        <taxon>metagenomes</taxon>
        <taxon>ecological metagenomes</taxon>
    </lineage>
</organism>
<comment type="caution">
    <text evidence="1">The sequence shown here is derived from an EMBL/GenBank/DDBJ whole genome shotgun (WGS) entry which is preliminary data.</text>
</comment>